<proteinExistence type="predicted"/>
<organism evidence="2 3">
    <name type="scientific">Gossypium mustelinum</name>
    <name type="common">Cotton</name>
    <name type="synonym">Gossypium caicoense</name>
    <dbReference type="NCBI Taxonomy" id="34275"/>
    <lineage>
        <taxon>Eukaryota</taxon>
        <taxon>Viridiplantae</taxon>
        <taxon>Streptophyta</taxon>
        <taxon>Embryophyta</taxon>
        <taxon>Tracheophyta</taxon>
        <taxon>Spermatophyta</taxon>
        <taxon>Magnoliopsida</taxon>
        <taxon>eudicotyledons</taxon>
        <taxon>Gunneridae</taxon>
        <taxon>Pentapetalae</taxon>
        <taxon>rosids</taxon>
        <taxon>malvids</taxon>
        <taxon>Malvales</taxon>
        <taxon>Malvaceae</taxon>
        <taxon>Malvoideae</taxon>
        <taxon>Gossypium</taxon>
    </lineage>
</organism>
<name>A0A5D2U7L5_GOSMU</name>
<dbReference type="EMBL" id="CM017655">
    <property type="protein sequence ID" value="TYI73577.1"/>
    <property type="molecule type" value="Genomic_DNA"/>
</dbReference>
<accession>A0A5D2U7L5</accession>
<dbReference type="AlphaFoldDB" id="A0A5D2U7L5"/>
<evidence type="ECO:0000256" key="1">
    <source>
        <dbReference type="SAM" id="MobiDB-lite"/>
    </source>
</evidence>
<sequence length="67" mass="7388">MSCNCSGLQSLLNLIHQKILICLLAMTKNRPLLFLDGNSNQHLRMSSISSNLSPSNNIQQMGDSLTK</sequence>
<gene>
    <name evidence="2" type="ORF">E1A91_D07G138500v1</name>
</gene>
<feature type="region of interest" description="Disordered" evidence="1">
    <location>
        <begin position="46"/>
        <end position="67"/>
    </location>
</feature>
<protein>
    <submittedName>
        <fullName evidence="2">Uncharacterized protein</fullName>
    </submittedName>
</protein>
<dbReference type="Proteomes" id="UP000323597">
    <property type="component" value="Chromosome D07"/>
</dbReference>
<keyword evidence="3" id="KW-1185">Reference proteome</keyword>
<evidence type="ECO:0000313" key="3">
    <source>
        <dbReference type="Proteomes" id="UP000323597"/>
    </source>
</evidence>
<evidence type="ECO:0000313" key="2">
    <source>
        <dbReference type="EMBL" id="TYI73577.1"/>
    </source>
</evidence>
<feature type="compositionally biased region" description="Low complexity" evidence="1">
    <location>
        <begin position="46"/>
        <end position="58"/>
    </location>
</feature>
<reference evidence="2 3" key="1">
    <citation type="submission" date="2019-07" db="EMBL/GenBank/DDBJ databases">
        <title>WGS assembly of Gossypium mustelinum.</title>
        <authorList>
            <person name="Chen Z.J."/>
            <person name="Sreedasyam A."/>
            <person name="Ando A."/>
            <person name="Song Q."/>
            <person name="De L."/>
            <person name="Hulse-Kemp A."/>
            <person name="Ding M."/>
            <person name="Ye W."/>
            <person name="Kirkbride R."/>
            <person name="Jenkins J."/>
            <person name="Plott C."/>
            <person name="Lovell J."/>
            <person name="Lin Y.-M."/>
            <person name="Vaughn R."/>
            <person name="Liu B."/>
            <person name="Li W."/>
            <person name="Simpson S."/>
            <person name="Scheffler B."/>
            <person name="Saski C."/>
            <person name="Grover C."/>
            <person name="Hu G."/>
            <person name="Conover J."/>
            <person name="Carlson J."/>
            <person name="Shu S."/>
            <person name="Boston L."/>
            <person name="Williams M."/>
            <person name="Peterson D."/>
            <person name="Mcgee K."/>
            <person name="Jones D."/>
            <person name="Wendel J."/>
            <person name="Stelly D."/>
            <person name="Grimwood J."/>
            <person name="Schmutz J."/>
        </authorList>
    </citation>
    <scope>NUCLEOTIDE SEQUENCE [LARGE SCALE GENOMIC DNA]</scope>
    <source>
        <strain evidence="2">1408120.09</strain>
    </source>
</reference>